<evidence type="ECO:0000259" key="1">
    <source>
        <dbReference type="SMART" id="SM00717"/>
    </source>
</evidence>
<dbReference type="AlphaFoldDB" id="A0AA86QXI3"/>
<dbReference type="InterPro" id="IPR009057">
    <property type="entry name" value="Homeodomain-like_sf"/>
</dbReference>
<feature type="domain" description="Myb-like" evidence="1">
    <location>
        <begin position="38"/>
        <end position="87"/>
    </location>
</feature>
<sequence length="93" mass="11146">MSFDPVRDILEINVLLLQNIHTVQHQISQHRCKLYVYQRERWSLDEEQLLQNLLAQFGKEDLKKISQIMISKTQRQIYHRAKSETKSLIAKIK</sequence>
<keyword evidence="4" id="KW-1185">Reference proteome</keyword>
<name>A0AA86QXI3_9EUKA</name>
<evidence type="ECO:0000313" key="3">
    <source>
        <dbReference type="EMBL" id="CAL6047992.1"/>
    </source>
</evidence>
<evidence type="ECO:0000313" key="4">
    <source>
        <dbReference type="Proteomes" id="UP001642409"/>
    </source>
</evidence>
<dbReference type="Pfam" id="PF00249">
    <property type="entry name" value="Myb_DNA-binding"/>
    <property type="match status" value="1"/>
</dbReference>
<proteinExistence type="predicted"/>
<dbReference type="InterPro" id="IPR001005">
    <property type="entry name" value="SANT/Myb"/>
</dbReference>
<dbReference type="CDD" id="cd00167">
    <property type="entry name" value="SANT"/>
    <property type="match status" value="1"/>
</dbReference>
<dbReference type="EMBL" id="CATOUU010000964">
    <property type="protein sequence ID" value="CAI9963096.1"/>
    <property type="molecule type" value="Genomic_DNA"/>
</dbReference>
<dbReference type="EMBL" id="CAXDID020000173">
    <property type="protein sequence ID" value="CAL6047992.1"/>
    <property type="molecule type" value="Genomic_DNA"/>
</dbReference>
<reference evidence="2" key="1">
    <citation type="submission" date="2023-06" db="EMBL/GenBank/DDBJ databases">
        <authorList>
            <person name="Kurt Z."/>
        </authorList>
    </citation>
    <scope>NUCLEOTIDE SEQUENCE</scope>
</reference>
<evidence type="ECO:0000313" key="2">
    <source>
        <dbReference type="EMBL" id="CAI9963096.1"/>
    </source>
</evidence>
<protein>
    <submittedName>
        <fullName evidence="2">SANT/Myb domain</fullName>
    </submittedName>
    <submittedName>
        <fullName evidence="3">SANT/Myb_domain</fullName>
    </submittedName>
</protein>
<reference evidence="3 4" key="2">
    <citation type="submission" date="2024-07" db="EMBL/GenBank/DDBJ databases">
        <authorList>
            <person name="Akdeniz Z."/>
        </authorList>
    </citation>
    <scope>NUCLEOTIDE SEQUENCE [LARGE SCALE GENOMIC DNA]</scope>
</reference>
<dbReference type="SMART" id="SM00717">
    <property type="entry name" value="SANT"/>
    <property type="match status" value="1"/>
</dbReference>
<organism evidence="2">
    <name type="scientific">Hexamita inflata</name>
    <dbReference type="NCBI Taxonomy" id="28002"/>
    <lineage>
        <taxon>Eukaryota</taxon>
        <taxon>Metamonada</taxon>
        <taxon>Diplomonadida</taxon>
        <taxon>Hexamitidae</taxon>
        <taxon>Hexamitinae</taxon>
        <taxon>Hexamita</taxon>
    </lineage>
</organism>
<dbReference type="SUPFAM" id="SSF46689">
    <property type="entry name" value="Homeodomain-like"/>
    <property type="match status" value="1"/>
</dbReference>
<accession>A0AA86QXI3</accession>
<comment type="caution">
    <text evidence="2">The sequence shown here is derived from an EMBL/GenBank/DDBJ whole genome shotgun (WGS) entry which is preliminary data.</text>
</comment>
<dbReference type="Proteomes" id="UP001642409">
    <property type="component" value="Unassembled WGS sequence"/>
</dbReference>
<gene>
    <name evidence="3" type="ORF">HINF_LOCUS42476</name>
    <name evidence="2" type="ORF">HINF_LOCUS50741</name>
</gene>
<dbReference type="Gene3D" id="1.10.10.60">
    <property type="entry name" value="Homeodomain-like"/>
    <property type="match status" value="1"/>
</dbReference>